<gene>
    <name evidence="1" type="ORF">Sradi_5664100</name>
</gene>
<dbReference type="AlphaFoldDB" id="A0AAW2L1D6"/>
<proteinExistence type="predicted"/>
<accession>A0AAW2L1D6</accession>
<name>A0AAW2L1D6_SESRA</name>
<organism evidence="1">
    <name type="scientific">Sesamum radiatum</name>
    <name type="common">Black benniseed</name>
    <dbReference type="NCBI Taxonomy" id="300843"/>
    <lineage>
        <taxon>Eukaryota</taxon>
        <taxon>Viridiplantae</taxon>
        <taxon>Streptophyta</taxon>
        <taxon>Embryophyta</taxon>
        <taxon>Tracheophyta</taxon>
        <taxon>Spermatophyta</taxon>
        <taxon>Magnoliopsida</taxon>
        <taxon>eudicotyledons</taxon>
        <taxon>Gunneridae</taxon>
        <taxon>Pentapetalae</taxon>
        <taxon>asterids</taxon>
        <taxon>lamiids</taxon>
        <taxon>Lamiales</taxon>
        <taxon>Pedaliaceae</taxon>
        <taxon>Sesamum</taxon>
    </lineage>
</organism>
<protein>
    <submittedName>
        <fullName evidence="1">Uncharacterized protein</fullName>
    </submittedName>
</protein>
<reference evidence="1" key="2">
    <citation type="journal article" date="2024" name="Plant">
        <title>Genomic evolution and insights into agronomic trait innovations of Sesamum species.</title>
        <authorList>
            <person name="Miao H."/>
            <person name="Wang L."/>
            <person name="Qu L."/>
            <person name="Liu H."/>
            <person name="Sun Y."/>
            <person name="Le M."/>
            <person name="Wang Q."/>
            <person name="Wei S."/>
            <person name="Zheng Y."/>
            <person name="Lin W."/>
            <person name="Duan Y."/>
            <person name="Cao H."/>
            <person name="Xiong S."/>
            <person name="Wang X."/>
            <person name="Wei L."/>
            <person name="Li C."/>
            <person name="Ma Q."/>
            <person name="Ju M."/>
            <person name="Zhao R."/>
            <person name="Li G."/>
            <person name="Mu C."/>
            <person name="Tian Q."/>
            <person name="Mei H."/>
            <person name="Zhang T."/>
            <person name="Gao T."/>
            <person name="Zhang H."/>
        </authorList>
    </citation>
    <scope>NUCLEOTIDE SEQUENCE</scope>
    <source>
        <strain evidence="1">G02</strain>
    </source>
</reference>
<reference evidence="1" key="1">
    <citation type="submission" date="2020-06" db="EMBL/GenBank/DDBJ databases">
        <authorList>
            <person name="Li T."/>
            <person name="Hu X."/>
            <person name="Zhang T."/>
            <person name="Song X."/>
            <person name="Zhang H."/>
            <person name="Dai N."/>
            <person name="Sheng W."/>
            <person name="Hou X."/>
            <person name="Wei L."/>
        </authorList>
    </citation>
    <scope>NUCLEOTIDE SEQUENCE</scope>
    <source>
        <strain evidence="1">G02</strain>
        <tissue evidence="1">Leaf</tissue>
    </source>
</reference>
<evidence type="ECO:0000313" key="1">
    <source>
        <dbReference type="EMBL" id="KAL0312648.1"/>
    </source>
</evidence>
<sequence length="102" mass="11654">MNTLKHVCKGCWSCRLHGSQIRHSRQHGSPNFFHHLRLLAKVMYQPYLSINNLVETKPFDGNEMKLASSNPEDRPSFEDIIRRMTDLFHTSSGATARTASTP</sequence>
<dbReference type="EMBL" id="JACGWJ010000026">
    <property type="protein sequence ID" value="KAL0312648.1"/>
    <property type="molecule type" value="Genomic_DNA"/>
</dbReference>
<comment type="caution">
    <text evidence="1">The sequence shown here is derived from an EMBL/GenBank/DDBJ whole genome shotgun (WGS) entry which is preliminary data.</text>
</comment>